<keyword evidence="3" id="KW-1185">Reference proteome</keyword>
<dbReference type="AlphaFoldDB" id="A0A167FJV0"/>
<reference evidence="2 3" key="1">
    <citation type="journal article" date="2016" name="Mol. Biol. Evol.">
        <title>Comparative Genomics of Early-Diverging Mushroom-Forming Fungi Provides Insights into the Origins of Lignocellulose Decay Capabilities.</title>
        <authorList>
            <person name="Nagy L.G."/>
            <person name="Riley R."/>
            <person name="Tritt A."/>
            <person name="Adam C."/>
            <person name="Daum C."/>
            <person name="Floudas D."/>
            <person name="Sun H."/>
            <person name="Yadav J.S."/>
            <person name="Pangilinan J."/>
            <person name="Larsson K.H."/>
            <person name="Matsuura K."/>
            <person name="Barry K."/>
            <person name="Labutti K."/>
            <person name="Kuo R."/>
            <person name="Ohm R.A."/>
            <person name="Bhattacharya S.S."/>
            <person name="Shirouzu T."/>
            <person name="Yoshinaga Y."/>
            <person name="Martin F.M."/>
            <person name="Grigoriev I.V."/>
            <person name="Hibbett D.S."/>
        </authorList>
    </citation>
    <scope>NUCLEOTIDE SEQUENCE [LARGE SCALE GENOMIC DNA]</scope>
    <source>
        <strain evidence="2 3">TUFC12733</strain>
    </source>
</reference>
<protein>
    <submittedName>
        <fullName evidence="2">Uncharacterized protein</fullName>
    </submittedName>
</protein>
<feature type="region of interest" description="Disordered" evidence="1">
    <location>
        <begin position="145"/>
        <end position="170"/>
    </location>
</feature>
<dbReference type="OrthoDB" id="10413048at2759"/>
<name>A0A167FJV0_CALVF</name>
<evidence type="ECO:0000313" key="3">
    <source>
        <dbReference type="Proteomes" id="UP000076738"/>
    </source>
</evidence>
<accession>A0A167FJV0</accession>
<dbReference type="EMBL" id="KV417380">
    <property type="protein sequence ID" value="KZO89569.1"/>
    <property type="molecule type" value="Genomic_DNA"/>
</dbReference>
<organism evidence="2 3">
    <name type="scientific">Calocera viscosa (strain TUFC12733)</name>
    <dbReference type="NCBI Taxonomy" id="1330018"/>
    <lineage>
        <taxon>Eukaryota</taxon>
        <taxon>Fungi</taxon>
        <taxon>Dikarya</taxon>
        <taxon>Basidiomycota</taxon>
        <taxon>Agaricomycotina</taxon>
        <taxon>Dacrymycetes</taxon>
        <taxon>Dacrymycetales</taxon>
        <taxon>Dacrymycetaceae</taxon>
        <taxon>Calocera</taxon>
    </lineage>
</organism>
<dbReference type="Proteomes" id="UP000076738">
    <property type="component" value="Unassembled WGS sequence"/>
</dbReference>
<proteinExistence type="predicted"/>
<evidence type="ECO:0000313" key="2">
    <source>
        <dbReference type="EMBL" id="KZO89569.1"/>
    </source>
</evidence>
<gene>
    <name evidence="2" type="ORF">CALVIDRAFT_569800</name>
</gene>
<evidence type="ECO:0000256" key="1">
    <source>
        <dbReference type="SAM" id="MobiDB-lite"/>
    </source>
</evidence>
<sequence>MVVNPDQDLLPQLDANGVELPLPANDRRSGSHYHVLRVAFFDDKMRRLCWHFLCCYSRTWPDKACGYKELEMHFEIRIVKKQPLVAPAHPIAFPPGQGPSWLPPRKTRTEAMLRIWQLPDDAQLERAYQQRRDLGALVVGWDELDESDDEAPNDQPREASPPYDEETLPRDPVERDRLYWKLFNRRFKAMEDFDRNARRWDANDQEDADHRAAVAADLHKMSLLCLPPGQINGRILNDILAGRRSLVRVRNRAAEVQFKAAHTIPITEDCYDKEDWSTRWKNLKNWLRTDGIAFALPFLHECLEVPPDGRAVRVS</sequence>